<gene>
    <name evidence="1" type="ORF">IE53DRAFT_140561</name>
</gene>
<sequence length="703" mass="75785">MLATPSEAPRTPETPRQKSSHHDLPCTPPKRPDKSPACTRSPRSGPKPRLLWKSSLILADGTSLPGLAFVSHLHPFSAPSRSKPLTELAGNDANRTKHGFTNPGFTLGGDETDPAAAQLEVEAGLCLSLEMVRHQPLRIVEILTDEGGSKRSDEAGTSQKRTLARSLSRSSSYSQPYSRPAFAQRSNSIAAGTEKVVSYESSGDIRMYIDPDEPSTLAFFERHFSLEERLADTCPQRTRKVFTVSLDPSLSPSLHSSAVSASAAGDIFSSSLPSLTASIASGASEIIIFGQLEDSLDDGLQYPSGELNDMNGPEPRRRAKSLRMVIGRKVVKTVKLTEQAPTTQSQQFGRGFIHPLQMPTGRGRTSESLEASLITLFRGSNSTPLGWGHLPPRPDDPLPRGSIASLLQARERNRSLGKGTSSAKASTSSSSTPLNSSSPFLKPSSTTSVPPSSSQRDLRKQHSFSKARDPGDHDGDDKIPTAIERVDEQRGGSEGAYVRSNSTSAPTLGGSHTPGRRGEKRHRKRIELAQDDADGNLMEPCFTSPTKRRRQRADRIVICSNQAPSSLIGESRFSSTTPTPGPDQPSENGEIGMMIRETSSDAKLGPFVSGLDLNRSVGGSGGASVATEGMSVMERSNRTTIKKVVHNQLLARGADKGSEDYLACFNPTCQGTWTALRKEGGGKSRLDKSRVERIVKLHLDMYL</sequence>
<dbReference type="Proteomes" id="UP000245626">
    <property type="component" value="Unassembled WGS sequence"/>
</dbReference>
<evidence type="ECO:0000313" key="1">
    <source>
        <dbReference type="EMBL" id="PWN53599.1"/>
    </source>
</evidence>
<name>A0ACD0P6C5_9BASI</name>
<dbReference type="EMBL" id="KZ819718">
    <property type="protein sequence ID" value="PWN53599.1"/>
    <property type="molecule type" value="Genomic_DNA"/>
</dbReference>
<keyword evidence="2" id="KW-1185">Reference proteome</keyword>
<proteinExistence type="predicted"/>
<protein>
    <submittedName>
        <fullName evidence="1">Uncharacterized protein</fullName>
    </submittedName>
</protein>
<accession>A0ACD0P6C5</accession>
<reference evidence="1 2" key="1">
    <citation type="journal article" date="2018" name="Mol. Biol. Evol.">
        <title>Broad Genomic Sampling Reveals a Smut Pathogenic Ancestry of the Fungal Clade Ustilaginomycotina.</title>
        <authorList>
            <person name="Kijpornyongpan T."/>
            <person name="Mondo S.J."/>
            <person name="Barry K."/>
            <person name="Sandor L."/>
            <person name="Lee J."/>
            <person name="Lipzen A."/>
            <person name="Pangilinan J."/>
            <person name="LaButti K."/>
            <person name="Hainaut M."/>
            <person name="Henrissat B."/>
            <person name="Grigoriev I.V."/>
            <person name="Spatafora J.W."/>
            <person name="Aime M.C."/>
        </authorList>
    </citation>
    <scope>NUCLEOTIDE SEQUENCE [LARGE SCALE GENOMIC DNA]</scope>
    <source>
        <strain evidence="1 2">SA 807</strain>
    </source>
</reference>
<organism evidence="1 2">
    <name type="scientific">Violaceomyces palustris</name>
    <dbReference type="NCBI Taxonomy" id="1673888"/>
    <lineage>
        <taxon>Eukaryota</taxon>
        <taxon>Fungi</taxon>
        <taxon>Dikarya</taxon>
        <taxon>Basidiomycota</taxon>
        <taxon>Ustilaginomycotina</taxon>
        <taxon>Ustilaginomycetes</taxon>
        <taxon>Violaceomycetales</taxon>
        <taxon>Violaceomycetaceae</taxon>
        <taxon>Violaceomyces</taxon>
    </lineage>
</organism>
<evidence type="ECO:0000313" key="2">
    <source>
        <dbReference type="Proteomes" id="UP000245626"/>
    </source>
</evidence>